<dbReference type="PANTHER" id="PTHR22981:SF7">
    <property type="entry name" value="3-HYDROXYISOBUTYRATE DEHYDROGENASE, MITOCHONDRIAL"/>
    <property type="match status" value="1"/>
</dbReference>
<gene>
    <name evidence="12" type="ORF">SPPG_08369</name>
</gene>
<dbReference type="Pfam" id="PF03446">
    <property type="entry name" value="NAD_binding_2"/>
    <property type="match status" value="1"/>
</dbReference>
<protein>
    <recommendedName>
        <fullName evidence="3 9">3-hydroxyisobutyrate dehydrogenase</fullName>
        <shortName evidence="9">HIBADH</shortName>
        <ecNumber evidence="3 9">1.1.1.31</ecNumber>
    </recommendedName>
</protein>
<dbReference type="GO" id="GO:0005739">
    <property type="term" value="C:mitochondrion"/>
    <property type="evidence" value="ECO:0007669"/>
    <property type="project" value="TreeGrafter"/>
</dbReference>
<evidence type="ECO:0000256" key="5">
    <source>
        <dbReference type="ARBA" id="ARBA00023002"/>
    </source>
</evidence>
<dbReference type="AlphaFoldDB" id="A0A0L0H5N6"/>
<keyword evidence="6 9" id="KW-0520">NAD</keyword>
<reference evidence="12 13" key="1">
    <citation type="submission" date="2009-08" db="EMBL/GenBank/DDBJ databases">
        <title>The Genome Sequence of Spizellomyces punctatus strain DAOM BR117.</title>
        <authorList>
            <consortium name="The Broad Institute Genome Sequencing Platform"/>
            <person name="Russ C."/>
            <person name="Cuomo C."/>
            <person name="Shea T."/>
            <person name="Young S.K."/>
            <person name="Zeng Q."/>
            <person name="Koehrsen M."/>
            <person name="Haas B."/>
            <person name="Borodovsky M."/>
            <person name="Guigo R."/>
            <person name="Alvarado L."/>
            <person name="Berlin A."/>
            <person name="Bochicchio J."/>
            <person name="Borenstein D."/>
            <person name="Chapman S."/>
            <person name="Chen Z."/>
            <person name="Engels R."/>
            <person name="Freedman E."/>
            <person name="Gellesch M."/>
            <person name="Goldberg J."/>
            <person name="Griggs A."/>
            <person name="Gujja S."/>
            <person name="Heiman D."/>
            <person name="Hepburn T."/>
            <person name="Howarth C."/>
            <person name="Jen D."/>
            <person name="Larson L."/>
            <person name="Lewis B."/>
            <person name="Mehta T."/>
            <person name="Park D."/>
            <person name="Pearson M."/>
            <person name="Roberts A."/>
            <person name="Saif S."/>
            <person name="Shenoy N."/>
            <person name="Sisk P."/>
            <person name="Stolte C."/>
            <person name="Sykes S."/>
            <person name="Thomson T."/>
            <person name="Walk T."/>
            <person name="White J."/>
            <person name="Yandava C."/>
            <person name="Burger G."/>
            <person name="Gray M.W."/>
            <person name="Holland P.W.H."/>
            <person name="King N."/>
            <person name="Lang F.B.F."/>
            <person name="Roger A.J."/>
            <person name="Ruiz-Trillo I."/>
            <person name="Lander E."/>
            <person name="Nusbaum C."/>
        </authorList>
    </citation>
    <scope>NUCLEOTIDE SEQUENCE [LARGE SCALE GENOMIC DNA]</scope>
    <source>
        <strain evidence="12 13">DAOM BR117</strain>
    </source>
</reference>
<keyword evidence="13" id="KW-1185">Reference proteome</keyword>
<evidence type="ECO:0000256" key="1">
    <source>
        <dbReference type="ARBA" id="ARBA00005109"/>
    </source>
</evidence>
<dbReference type="GO" id="GO:0050661">
    <property type="term" value="F:NADP binding"/>
    <property type="evidence" value="ECO:0007669"/>
    <property type="project" value="InterPro"/>
</dbReference>
<comment type="catalytic activity">
    <reaction evidence="7 9">
        <text>3-hydroxy-2-methylpropanoate + NAD(+) = 2-methyl-3-oxopropanoate + NADH + H(+)</text>
        <dbReference type="Rhea" id="RHEA:17681"/>
        <dbReference type="ChEBI" id="CHEBI:11805"/>
        <dbReference type="ChEBI" id="CHEBI:15378"/>
        <dbReference type="ChEBI" id="CHEBI:57540"/>
        <dbReference type="ChEBI" id="CHEBI:57700"/>
        <dbReference type="ChEBI" id="CHEBI:57945"/>
        <dbReference type="EC" id="1.1.1.31"/>
    </reaction>
</comment>
<dbReference type="InterPro" id="IPR015815">
    <property type="entry name" value="HIBADH-related"/>
</dbReference>
<dbReference type="GO" id="GO:0051287">
    <property type="term" value="F:NAD binding"/>
    <property type="evidence" value="ECO:0007669"/>
    <property type="project" value="InterPro"/>
</dbReference>
<dbReference type="InterPro" id="IPR008927">
    <property type="entry name" value="6-PGluconate_DH-like_C_sf"/>
</dbReference>
<feature type="domain" description="3-hydroxyisobutyrate dehydrogenase-like NAD-binding" evidence="11">
    <location>
        <begin position="195"/>
        <end position="322"/>
    </location>
</feature>
<evidence type="ECO:0000256" key="2">
    <source>
        <dbReference type="ARBA" id="ARBA00006013"/>
    </source>
</evidence>
<dbReference type="SUPFAM" id="SSF48179">
    <property type="entry name" value="6-phosphogluconate dehydrogenase C-terminal domain-like"/>
    <property type="match status" value="1"/>
</dbReference>
<dbReference type="RefSeq" id="XP_016604256.1">
    <property type="nucleotide sequence ID" value="XM_016756528.1"/>
</dbReference>
<evidence type="ECO:0000256" key="9">
    <source>
        <dbReference type="RuleBase" id="RU910714"/>
    </source>
</evidence>
<dbReference type="GeneID" id="27691538"/>
<evidence type="ECO:0000256" key="8">
    <source>
        <dbReference type="PIRSR" id="PIRSR000103-1"/>
    </source>
</evidence>
<dbReference type="InParanoid" id="A0A0L0H5N6"/>
<dbReference type="InterPro" id="IPR036291">
    <property type="entry name" value="NAD(P)-bd_dom_sf"/>
</dbReference>
<proteinExistence type="inferred from homology"/>
<name>A0A0L0H5N6_SPIPD</name>
<evidence type="ECO:0000259" key="10">
    <source>
        <dbReference type="Pfam" id="PF03446"/>
    </source>
</evidence>
<dbReference type="GO" id="GO:0008442">
    <property type="term" value="F:3-hydroxyisobutyrate dehydrogenase activity"/>
    <property type="evidence" value="ECO:0007669"/>
    <property type="project" value="UniProtKB-EC"/>
</dbReference>
<dbReference type="NCBIfam" id="TIGR01692">
    <property type="entry name" value="HIBADH"/>
    <property type="match status" value="1"/>
</dbReference>
<dbReference type="InterPro" id="IPR002204">
    <property type="entry name" value="3-OH-isobutyrate_DH-rel_CS"/>
</dbReference>
<dbReference type="Gene3D" id="3.40.50.720">
    <property type="entry name" value="NAD(P)-binding Rossmann-like Domain"/>
    <property type="match status" value="1"/>
</dbReference>
<dbReference type="FunFam" id="1.10.1040.10:FF:000006">
    <property type="entry name" value="3-hydroxyisobutyrate dehydrogenase"/>
    <property type="match status" value="1"/>
</dbReference>
<evidence type="ECO:0000256" key="4">
    <source>
        <dbReference type="ARBA" id="ARBA00022456"/>
    </source>
</evidence>
<comment type="similarity">
    <text evidence="2">Belongs to the HIBADH-related family. 3-hydroxyisobutyrate dehydrogenase subfamily.</text>
</comment>
<accession>A0A0L0H5N6</accession>
<dbReference type="Pfam" id="PF14833">
    <property type="entry name" value="NAD_binding_11"/>
    <property type="match status" value="1"/>
</dbReference>
<dbReference type="InterPro" id="IPR011548">
    <property type="entry name" value="HIBADH"/>
</dbReference>
<dbReference type="InterPro" id="IPR029154">
    <property type="entry name" value="HIBADH-like_NADP-bd"/>
</dbReference>
<dbReference type="STRING" id="645134.A0A0L0H5N6"/>
<keyword evidence="4 9" id="KW-0101">Branched-chain amino acid catabolism</keyword>
<evidence type="ECO:0000256" key="7">
    <source>
        <dbReference type="ARBA" id="ARBA00049197"/>
    </source>
</evidence>
<dbReference type="VEuPathDB" id="FungiDB:SPPG_08369"/>
<feature type="domain" description="6-phosphogluconate dehydrogenase NADP-binding" evidence="10">
    <location>
        <begin position="28"/>
        <end position="192"/>
    </location>
</feature>
<dbReference type="PANTHER" id="PTHR22981">
    <property type="entry name" value="3-HYDROXYISOBUTYRATE DEHYDROGENASE-RELATED"/>
    <property type="match status" value="1"/>
</dbReference>
<organism evidence="12 13">
    <name type="scientific">Spizellomyces punctatus (strain DAOM BR117)</name>
    <dbReference type="NCBI Taxonomy" id="645134"/>
    <lineage>
        <taxon>Eukaryota</taxon>
        <taxon>Fungi</taxon>
        <taxon>Fungi incertae sedis</taxon>
        <taxon>Chytridiomycota</taxon>
        <taxon>Chytridiomycota incertae sedis</taxon>
        <taxon>Chytridiomycetes</taxon>
        <taxon>Spizellomycetales</taxon>
        <taxon>Spizellomycetaceae</taxon>
        <taxon>Spizellomyces</taxon>
    </lineage>
</organism>
<evidence type="ECO:0000259" key="11">
    <source>
        <dbReference type="Pfam" id="PF14833"/>
    </source>
</evidence>
<dbReference type="OMA" id="MGKKVWH"/>
<sequence length="334" mass="35658">MFPIGYIRVPRSTWSVGRRFYSSEIKKTIGFIGLGQMGYPMAQNLHEATKNTHKFIIYDNNARATTNFTSSNSGTKAASTPRDVAAESDILFTMLPASAHVRAVYEGSDGVLEGVTPGTICVDCSTIDVRTARDVAKNVEAKQAVMLDAPVSGGTPAAQNGTLTFMVGAPQSQFEGVKEFLQKMGKNVFYCGENGTGQAAKICNNMMLGICMVGASETFNLGLRLGLEPELLNKILNTSSGRSWSTDTYHLVPGLNPNVPASKDYEGGFGVSLMAKDLGLAVSAATEVKSSVMLGSAAEQLYKIIAGTEGYEKKDFSVVFRWLGGEKIGKGKGK</sequence>
<dbReference type="EC" id="1.1.1.31" evidence="3 9"/>
<evidence type="ECO:0000313" key="12">
    <source>
        <dbReference type="EMBL" id="KNC96216.1"/>
    </source>
</evidence>
<feature type="active site" evidence="8">
    <location>
        <position position="201"/>
    </location>
</feature>
<keyword evidence="5 9" id="KW-0560">Oxidoreductase</keyword>
<dbReference type="InterPro" id="IPR006115">
    <property type="entry name" value="6PGDH_NADP-bd"/>
</dbReference>
<dbReference type="UniPathway" id="UPA00362"/>
<dbReference type="Gene3D" id="1.10.1040.10">
    <property type="entry name" value="N-(1-d-carboxylethyl)-l-norvaline Dehydrogenase, domain 2"/>
    <property type="match status" value="1"/>
</dbReference>
<dbReference type="PIRSF" id="PIRSF000103">
    <property type="entry name" value="HIBADH"/>
    <property type="match status" value="1"/>
</dbReference>
<evidence type="ECO:0000256" key="3">
    <source>
        <dbReference type="ARBA" id="ARBA00012991"/>
    </source>
</evidence>
<dbReference type="PROSITE" id="PS00895">
    <property type="entry name" value="3_HYDROXYISOBUT_DH"/>
    <property type="match status" value="1"/>
</dbReference>
<comment type="pathway">
    <text evidence="1 9">Amino-acid degradation; L-valine degradation.</text>
</comment>
<dbReference type="EMBL" id="KQ257470">
    <property type="protein sequence ID" value="KNC96216.1"/>
    <property type="molecule type" value="Genomic_DNA"/>
</dbReference>
<dbReference type="InterPro" id="IPR013328">
    <property type="entry name" value="6PGD_dom2"/>
</dbReference>
<evidence type="ECO:0000313" key="13">
    <source>
        <dbReference type="Proteomes" id="UP000053201"/>
    </source>
</evidence>
<dbReference type="OrthoDB" id="435038at2759"/>
<dbReference type="SUPFAM" id="SSF51735">
    <property type="entry name" value="NAD(P)-binding Rossmann-fold domains"/>
    <property type="match status" value="1"/>
</dbReference>
<dbReference type="Proteomes" id="UP000053201">
    <property type="component" value="Unassembled WGS sequence"/>
</dbReference>
<evidence type="ECO:0000256" key="6">
    <source>
        <dbReference type="ARBA" id="ARBA00023027"/>
    </source>
</evidence>
<dbReference type="GO" id="GO:0006574">
    <property type="term" value="P:L-valine catabolic process"/>
    <property type="evidence" value="ECO:0007669"/>
    <property type="project" value="UniProtKB-UniPathway"/>
</dbReference>
<dbReference type="eggNOG" id="KOG0409">
    <property type="taxonomic scope" value="Eukaryota"/>
</dbReference>